<sequence length="207" mass="22303">MHTYGYTEGLGFKDVVVPAWGTGFSAFGCACADFEYRYDKSVDIALAQDGDDTQRTEACAVIQAAWDELAAKVIAKFVNNGFKAGDVTLLPGYRMQYMGQLNELEITLPIAKAAAAHWQKITDAFEDTDLSRQGAGHRQEHSVPVTQEVRHVPCAGGRRTIAARVSGGRRTVRSFTFPTSSPASSFPRAVGGVCYRPSAPAAAPPSR</sequence>
<comment type="caution">
    <text evidence="2">The sequence shown here is derived from an EMBL/GenBank/DDBJ whole genome shotgun (WGS) entry which is preliminary data.</text>
</comment>
<feature type="domain" description="Acetophenone carboxylase-like C-terminal" evidence="1">
    <location>
        <begin position="51"/>
        <end position="128"/>
    </location>
</feature>
<proteinExistence type="predicted"/>
<evidence type="ECO:0000313" key="2">
    <source>
        <dbReference type="EMBL" id="MFC0708565.1"/>
    </source>
</evidence>
<name>A0ABV6SJU2_AZOPA</name>
<dbReference type="InterPro" id="IPR049517">
    <property type="entry name" value="ACX-like_C"/>
</dbReference>
<evidence type="ECO:0000259" key="1">
    <source>
        <dbReference type="Pfam" id="PF19278"/>
    </source>
</evidence>
<reference evidence="2 3" key="1">
    <citation type="submission" date="2024-09" db="EMBL/GenBank/DDBJ databases">
        <authorList>
            <person name="Sun Q."/>
            <person name="Mori K."/>
        </authorList>
    </citation>
    <scope>NUCLEOTIDE SEQUENCE [LARGE SCALE GENOMIC DNA]</scope>
    <source>
        <strain evidence="2 3">NCAIM B.01794</strain>
    </source>
</reference>
<dbReference type="Proteomes" id="UP001589891">
    <property type="component" value="Unassembled WGS sequence"/>
</dbReference>
<gene>
    <name evidence="2" type="ORF">ACFFGX_02775</name>
</gene>
<dbReference type="EMBL" id="JBHLSS010000018">
    <property type="protein sequence ID" value="MFC0708565.1"/>
    <property type="molecule type" value="Genomic_DNA"/>
</dbReference>
<evidence type="ECO:0000313" key="3">
    <source>
        <dbReference type="Proteomes" id="UP001589891"/>
    </source>
</evidence>
<dbReference type="Pfam" id="PF19278">
    <property type="entry name" value="Hydant_A_C"/>
    <property type="match status" value="1"/>
</dbReference>
<protein>
    <recommendedName>
        <fullName evidence="1">Acetophenone carboxylase-like C-terminal domain-containing protein</fullName>
    </recommendedName>
</protein>
<dbReference type="RefSeq" id="WP_376942651.1">
    <property type="nucleotide sequence ID" value="NZ_CP171449.1"/>
</dbReference>
<keyword evidence="3" id="KW-1185">Reference proteome</keyword>
<organism evidence="2 3">
    <name type="scientific">Azorhizophilus paspali</name>
    <name type="common">Azotobacter paspali</name>
    <dbReference type="NCBI Taxonomy" id="69963"/>
    <lineage>
        <taxon>Bacteria</taxon>
        <taxon>Pseudomonadati</taxon>
        <taxon>Pseudomonadota</taxon>
        <taxon>Gammaproteobacteria</taxon>
        <taxon>Pseudomonadales</taxon>
        <taxon>Pseudomonadaceae</taxon>
        <taxon>Azorhizophilus</taxon>
    </lineage>
</organism>
<accession>A0ABV6SJU2</accession>